<dbReference type="Proteomes" id="UP000325780">
    <property type="component" value="Unassembled WGS sequence"/>
</dbReference>
<feature type="domain" description="Shikimate dehydrogenase substrate binding N-terminal" evidence="1">
    <location>
        <begin position="14"/>
        <end position="91"/>
    </location>
</feature>
<dbReference type="InterPro" id="IPR013708">
    <property type="entry name" value="Shikimate_DH-bd_N"/>
</dbReference>
<dbReference type="SUPFAM" id="SSF51735">
    <property type="entry name" value="NAD(P)-binding Rossmann-fold domains"/>
    <property type="match status" value="1"/>
</dbReference>
<dbReference type="Gene3D" id="3.40.50.720">
    <property type="entry name" value="NAD(P)-binding Rossmann-like Domain"/>
    <property type="match status" value="1"/>
</dbReference>
<name>A0A5N6TWW9_ASPAV</name>
<accession>A0A5N6TWW9</accession>
<organism evidence="2 3">
    <name type="scientific">Aspergillus avenaceus</name>
    <dbReference type="NCBI Taxonomy" id="36643"/>
    <lineage>
        <taxon>Eukaryota</taxon>
        <taxon>Fungi</taxon>
        <taxon>Dikarya</taxon>
        <taxon>Ascomycota</taxon>
        <taxon>Pezizomycotina</taxon>
        <taxon>Eurotiomycetes</taxon>
        <taxon>Eurotiomycetidae</taxon>
        <taxon>Eurotiales</taxon>
        <taxon>Aspergillaceae</taxon>
        <taxon>Aspergillus</taxon>
        <taxon>Aspergillus subgen. Circumdati</taxon>
    </lineage>
</organism>
<gene>
    <name evidence="2" type="ORF">BDV25DRAFT_154187</name>
</gene>
<dbReference type="PANTHER" id="PTHR21089:SF26">
    <property type="entry name" value="AROM POLYPEPTIDE, PUTATIVE-RELATED"/>
    <property type="match status" value="1"/>
</dbReference>
<dbReference type="PANTHER" id="PTHR21089">
    <property type="entry name" value="SHIKIMATE DEHYDROGENASE"/>
    <property type="match status" value="1"/>
</dbReference>
<evidence type="ECO:0000259" key="1">
    <source>
        <dbReference type="Pfam" id="PF08501"/>
    </source>
</evidence>
<proteinExistence type="predicted"/>
<keyword evidence="3" id="KW-1185">Reference proteome</keyword>
<dbReference type="EMBL" id="ML742091">
    <property type="protein sequence ID" value="KAE8150569.1"/>
    <property type="molecule type" value="Genomic_DNA"/>
</dbReference>
<dbReference type="Pfam" id="PF08501">
    <property type="entry name" value="Shikimate_dh_N"/>
    <property type="match status" value="1"/>
</dbReference>
<dbReference type="GO" id="GO:0009423">
    <property type="term" value="P:chorismate biosynthetic process"/>
    <property type="evidence" value="ECO:0007669"/>
    <property type="project" value="TreeGrafter"/>
</dbReference>
<evidence type="ECO:0000313" key="2">
    <source>
        <dbReference type="EMBL" id="KAE8150569.1"/>
    </source>
</evidence>
<dbReference type="Gene3D" id="3.40.50.10860">
    <property type="entry name" value="Leucine Dehydrogenase, chain A, domain 1"/>
    <property type="match status" value="1"/>
</dbReference>
<dbReference type="GO" id="GO:0019632">
    <property type="term" value="P:shikimate metabolic process"/>
    <property type="evidence" value="ECO:0007669"/>
    <property type="project" value="TreeGrafter"/>
</dbReference>
<dbReference type="AlphaFoldDB" id="A0A5N6TWW9"/>
<protein>
    <recommendedName>
        <fullName evidence="1">Shikimate dehydrogenase substrate binding N-terminal domain-containing protein</fullName>
    </recommendedName>
</protein>
<dbReference type="InterPro" id="IPR046346">
    <property type="entry name" value="Aminoacid_DH-like_N_sf"/>
</dbReference>
<dbReference type="InterPro" id="IPR022893">
    <property type="entry name" value="Shikimate_DH_fam"/>
</dbReference>
<dbReference type="GO" id="GO:0004764">
    <property type="term" value="F:shikimate 3-dehydrogenase (NADP+) activity"/>
    <property type="evidence" value="ECO:0007669"/>
    <property type="project" value="InterPro"/>
</dbReference>
<reference evidence="2 3" key="1">
    <citation type="submission" date="2019-04" db="EMBL/GenBank/DDBJ databases">
        <title>Friends and foes A comparative genomics study of 23 Aspergillus species from section Flavi.</title>
        <authorList>
            <consortium name="DOE Joint Genome Institute"/>
            <person name="Kjaerbolling I."/>
            <person name="Vesth T."/>
            <person name="Frisvad J.C."/>
            <person name="Nybo J.L."/>
            <person name="Theobald S."/>
            <person name="Kildgaard S."/>
            <person name="Isbrandt T."/>
            <person name="Kuo A."/>
            <person name="Sato A."/>
            <person name="Lyhne E.K."/>
            <person name="Kogle M.E."/>
            <person name="Wiebenga A."/>
            <person name="Kun R.S."/>
            <person name="Lubbers R.J."/>
            <person name="Makela M.R."/>
            <person name="Barry K."/>
            <person name="Chovatia M."/>
            <person name="Clum A."/>
            <person name="Daum C."/>
            <person name="Haridas S."/>
            <person name="He G."/>
            <person name="LaButti K."/>
            <person name="Lipzen A."/>
            <person name="Mondo S."/>
            <person name="Riley R."/>
            <person name="Salamov A."/>
            <person name="Simmons B.A."/>
            <person name="Magnuson J.K."/>
            <person name="Henrissat B."/>
            <person name="Mortensen U.H."/>
            <person name="Larsen T.O."/>
            <person name="Devries R.P."/>
            <person name="Grigoriev I.V."/>
            <person name="Machida M."/>
            <person name="Baker S.E."/>
            <person name="Andersen M.R."/>
        </authorList>
    </citation>
    <scope>NUCLEOTIDE SEQUENCE [LARGE SCALE GENOMIC DNA]</scope>
    <source>
        <strain evidence="2 3">IBT 18842</strain>
    </source>
</reference>
<dbReference type="OrthoDB" id="204377at2759"/>
<dbReference type="InterPro" id="IPR036291">
    <property type="entry name" value="NAD(P)-bd_dom_sf"/>
</dbReference>
<sequence length="294" mass="32575">MASHPRNRLYIAGGPGGGSVGIKVHNHIAKSLGLNWTCEFLQLDSVDKVMDIYRAPDFAGGIVTMPHKRPIIPLLDHSDDLVEITGACNLVYLAEGGKLHGTNTDWQGTYDAIIAKSPDHVPGRTGMVYGAGGASRAAVYALWEKLKCDKIYLVNRDEEEVAGLLQDLRRRPDIYWPEVVHVKTLEMAKGLPAPYYIVSCVPDFEPVTLPETVARDILVEFLRGAGPKGLVLDMCYHPPMTMNLQLAVENGFEIVEGQTVVAAQYKYQWEAWTGQTIDSKEAFEMTERIIRDGH</sequence>
<dbReference type="SUPFAM" id="SSF53223">
    <property type="entry name" value="Aminoacid dehydrogenase-like, N-terminal domain"/>
    <property type="match status" value="1"/>
</dbReference>
<evidence type="ECO:0000313" key="3">
    <source>
        <dbReference type="Proteomes" id="UP000325780"/>
    </source>
</evidence>